<organism evidence="2 3">
    <name type="scientific">Aliikangiella coralliicola</name>
    <dbReference type="NCBI Taxonomy" id="2592383"/>
    <lineage>
        <taxon>Bacteria</taxon>
        <taxon>Pseudomonadati</taxon>
        <taxon>Pseudomonadota</taxon>
        <taxon>Gammaproteobacteria</taxon>
        <taxon>Oceanospirillales</taxon>
        <taxon>Pleioneaceae</taxon>
        <taxon>Aliikangiella</taxon>
    </lineage>
</organism>
<dbReference type="PROSITE" id="PS51318">
    <property type="entry name" value="TAT"/>
    <property type="match status" value="1"/>
</dbReference>
<keyword evidence="3" id="KW-1185">Reference proteome</keyword>
<protein>
    <submittedName>
        <fullName evidence="2">Aldo/keto reductase</fullName>
    </submittedName>
</protein>
<dbReference type="Gene3D" id="3.20.20.100">
    <property type="entry name" value="NADP-dependent oxidoreductase domain"/>
    <property type="match status" value="1"/>
</dbReference>
<sequence length="313" mass="35466">MTNRRDLIKLLAAAPLLSAIPREVMALGELSGGAKPVSKPILRKIPTSGEMIPSVGMGSYQTFNISNSSPQKENLLKVLQAFFEAGGQLIDSSPMYGRSESVIGELVSQIAPKPDFFAASKVWTYGKQAGIDAIGETERRMRVTAMDLMQVHNLRDWEIQLKTLYQMKDEGKLRYAGITTSFLGQYQEFEDVMRAEKLDFVQLNYNIKVREAEKRLLPLAQDKGIAVIVNMPYEKGRLFKFVKGKSLPEWSKEFDCESWGQFFLKFILSHPAVTCAIPATSKVRHMKDNMQAMHGRLPDQKMRQKMLTYFENI</sequence>
<dbReference type="SUPFAM" id="SSF51430">
    <property type="entry name" value="NAD(P)-linked oxidoreductase"/>
    <property type="match status" value="1"/>
</dbReference>
<dbReference type="CDD" id="cd19095">
    <property type="entry name" value="AKR_PA4992-like"/>
    <property type="match status" value="1"/>
</dbReference>
<accession>A0A545UF73</accession>
<evidence type="ECO:0000313" key="3">
    <source>
        <dbReference type="Proteomes" id="UP000315439"/>
    </source>
</evidence>
<dbReference type="Proteomes" id="UP000315439">
    <property type="component" value="Unassembled WGS sequence"/>
</dbReference>
<feature type="domain" description="NADP-dependent oxidoreductase" evidence="1">
    <location>
        <begin position="55"/>
        <end position="303"/>
    </location>
</feature>
<dbReference type="PANTHER" id="PTHR43638">
    <property type="entry name" value="OXIDOREDUCTASE, ALDO/KETO REDUCTASE FAMILY PROTEIN"/>
    <property type="match status" value="1"/>
</dbReference>
<dbReference type="InterPro" id="IPR023210">
    <property type="entry name" value="NADP_OxRdtase_dom"/>
</dbReference>
<proteinExistence type="predicted"/>
<evidence type="ECO:0000259" key="1">
    <source>
        <dbReference type="Pfam" id="PF00248"/>
    </source>
</evidence>
<dbReference type="InterPro" id="IPR006311">
    <property type="entry name" value="TAT_signal"/>
</dbReference>
<dbReference type="EMBL" id="VIKS01000004">
    <property type="protein sequence ID" value="TQV88095.1"/>
    <property type="molecule type" value="Genomic_DNA"/>
</dbReference>
<gene>
    <name evidence="2" type="ORF">FLL46_06085</name>
</gene>
<dbReference type="InterPro" id="IPR036812">
    <property type="entry name" value="NAD(P)_OxRdtase_dom_sf"/>
</dbReference>
<dbReference type="Pfam" id="PF00248">
    <property type="entry name" value="Aldo_ket_red"/>
    <property type="match status" value="1"/>
</dbReference>
<reference evidence="2 3" key="1">
    <citation type="submission" date="2019-07" db="EMBL/GenBank/DDBJ databases">
        <title>Draft genome for Aliikangiella sp. M105.</title>
        <authorList>
            <person name="Wang G."/>
        </authorList>
    </citation>
    <scope>NUCLEOTIDE SEQUENCE [LARGE SCALE GENOMIC DNA]</scope>
    <source>
        <strain evidence="2 3">M105</strain>
    </source>
</reference>
<dbReference type="AlphaFoldDB" id="A0A545UF73"/>
<dbReference type="RefSeq" id="WP_142892604.1">
    <property type="nucleotide sequence ID" value="NZ_ML660162.1"/>
</dbReference>
<comment type="caution">
    <text evidence="2">The sequence shown here is derived from an EMBL/GenBank/DDBJ whole genome shotgun (WGS) entry which is preliminary data.</text>
</comment>
<dbReference type="PANTHER" id="PTHR43638:SF3">
    <property type="entry name" value="ALDEHYDE REDUCTASE"/>
    <property type="match status" value="1"/>
</dbReference>
<dbReference type="OrthoDB" id="8563187at2"/>
<evidence type="ECO:0000313" key="2">
    <source>
        <dbReference type="EMBL" id="TQV88095.1"/>
    </source>
</evidence>
<name>A0A545UF73_9GAMM</name>